<gene>
    <name evidence="2" type="ORF">ElP_29320</name>
</gene>
<proteinExistence type="predicted"/>
<evidence type="ECO:0000313" key="2">
    <source>
        <dbReference type="EMBL" id="QDV35034.1"/>
    </source>
</evidence>
<name>A0A518H2I8_9BACT</name>
<dbReference type="AlphaFoldDB" id="A0A518H2I8"/>
<reference evidence="2 3" key="1">
    <citation type="submission" date="2019-02" db="EMBL/GenBank/DDBJ databases">
        <title>Deep-cultivation of Planctomycetes and their phenomic and genomic characterization uncovers novel biology.</title>
        <authorList>
            <person name="Wiegand S."/>
            <person name="Jogler M."/>
            <person name="Boedeker C."/>
            <person name="Pinto D."/>
            <person name="Vollmers J."/>
            <person name="Rivas-Marin E."/>
            <person name="Kohn T."/>
            <person name="Peeters S.H."/>
            <person name="Heuer A."/>
            <person name="Rast P."/>
            <person name="Oberbeckmann S."/>
            <person name="Bunk B."/>
            <person name="Jeske O."/>
            <person name="Meyerdierks A."/>
            <person name="Storesund J.E."/>
            <person name="Kallscheuer N."/>
            <person name="Luecker S."/>
            <person name="Lage O.M."/>
            <person name="Pohl T."/>
            <person name="Merkel B.J."/>
            <person name="Hornburger P."/>
            <person name="Mueller R.-W."/>
            <person name="Bruemmer F."/>
            <person name="Labrenz M."/>
            <person name="Spormann A.M."/>
            <person name="Op den Camp H."/>
            <person name="Overmann J."/>
            <person name="Amann R."/>
            <person name="Jetten M.S.M."/>
            <person name="Mascher T."/>
            <person name="Medema M.H."/>
            <person name="Devos D.P."/>
            <person name="Kaster A.-K."/>
            <person name="Ovreas L."/>
            <person name="Rohde M."/>
            <person name="Galperin M.Y."/>
            <person name="Jogler C."/>
        </authorList>
    </citation>
    <scope>NUCLEOTIDE SEQUENCE [LARGE SCALE GENOMIC DNA]</scope>
    <source>
        <strain evidence="2 3">ElP</strain>
    </source>
</reference>
<sequence>MHRHRAVMWWTRAEWERLPAGRRPPDALPFGDGWVRLVEVPITAPRGRRPDGRHPRRPVPTGGPADPALVRNAMETKQTQRILAVGDDGREFVILEYSSYEEPDAVDGAGRAPSVLTYQTEECIPVNRLGEDLYEVLTDPEPTLARPRVDAGTPARCSNDAVPTSRRGPLV</sequence>
<organism evidence="2 3">
    <name type="scientific">Tautonia plasticadhaerens</name>
    <dbReference type="NCBI Taxonomy" id="2527974"/>
    <lineage>
        <taxon>Bacteria</taxon>
        <taxon>Pseudomonadati</taxon>
        <taxon>Planctomycetota</taxon>
        <taxon>Planctomycetia</taxon>
        <taxon>Isosphaerales</taxon>
        <taxon>Isosphaeraceae</taxon>
        <taxon>Tautonia</taxon>
    </lineage>
</organism>
<keyword evidence="3" id="KW-1185">Reference proteome</keyword>
<feature type="region of interest" description="Disordered" evidence="1">
    <location>
        <begin position="44"/>
        <end position="67"/>
    </location>
</feature>
<dbReference type="EMBL" id="CP036426">
    <property type="protein sequence ID" value="QDV35034.1"/>
    <property type="molecule type" value="Genomic_DNA"/>
</dbReference>
<evidence type="ECO:0000313" key="3">
    <source>
        <dbReference type="Proteomes" id="UP000317835"/>
    </source>
</evidence>
<accession>A0A518H2I8</accession>
<dbReference type="Proteomes" id="UP000317835">
    <property type="component" value="Chromosome"/>
</dbReference>
<dbReference type="KEGG" id="tpla:ElP_29320"/>
<evidence type="ECO:0000256" key="1">
    <source>
        <dbReference type="SAM" id="MobiDB-lite"/>
    </source>
</evidence>
<feature type="region of interest" description="Disordered" evidence="1">
    <location>
        <begin position="144"/>
        <end position="171"/>
    </location>
</feature>
<protein>
    <submittedName>
        <fullName evidence="2">Uncharacterized protein</fullName>
    </submittedName>
</protein>